<dbReference type="KEGG" id="ska:CP970_26915"/>
<evidence type="ECO:0000256" key="1">
    <source>
        <dbReference type="SAM" id="MobiDB-lite"/>
    </source>
</evidence>
<dbReference type="OrthoDB" id="9984901at2"/>
<accession>A0A5J6GDT3</accession>
<evidence type="ECO:0000313" key="2">
    <source>
        <dbReference type="EMBL" id="QEU94050.1"/>
    </source>
</evidence>
<dbReference type="Proteomes" id="UP000325529">
    <property type="component" value="Chromosome"/>
</dbReference>
<proteinExistence type="predicted"/>
<dbReference type="RefSeq" id="WP_055550111.1">
    <property type="nucleotide sequence ID" value="NZ_CP023699.1"/>
</dbReference>
<gene>
    <name evidence="2" type="ORF">CP970_26915</name>
</gene>
<dbReference type="EMBL" id="CP023699">
    <property type="protein sequence ID" value="QEU94050.1"/>
    <property type="molecule type" value="Genomic_DNA"/>
</dbReference>
<dbReference type="AlphaFoldDB" id="A0A5J6GDT3"/>
<organism evidence="2 3">
    <name type="scientific">Streptomyces kanamyceticus</name>
    <dbReference type="NCBI Taxonomy" id="1967"/>
    <lineage>
        <taxon>Bacteria</taxon>
        <taxon>Bacillati</taxon>
        <taxon>Actinomycetota</taxon>
        <taxon>Actinomycetes</taxon>
        <taxon>Kitasatosporales</taxon>
        <taxon>Streptomycetaceae</taxon>
        <taxon>Streptomyces</taxon>
    </lineage>
</organism>
<name>A0A5J6GDT3_STRKN</name>
<reference evidence="2 3" key="1">
    <citation type="submission" date="2017-09" db="EMBL/GenBank/DDBJ databases">
        <authorList>
            <person name="Lee N."/>
            <person name="Cho B.-K."/>
        </authorList>
    </citation>
    <scope>NUCLEOTIDE SEQUENCE [LARGE SCALE GENOMIC DNA]</scope>
    <source>
        <strain evidence="2 3">ATCC 12853</strain>
    </source>
</reference>
<sequence>MADKGKFKHDSEAVNNLRTSIRKARPRHVEQPAEPDVADVAAERISEPLARLTYLTQVIVEGRTKAINDLAKNLHEANMRICITDQALGRSVPYAK</sequence>
<feature type="compositionally biased region" description="Basic and acidic residues" evidence="1">
    <location>
        <begin position="1"/>
        <end position="12"/>
    </location>
</feature>
<evidence type="ECO:0000313" key="3">
    <source>
        <dbReference type="Proteomes" id="UP000325529"/>
    </source>
</evidence>
<protein>
    <submittedName>
        <fullName evidence="2">Uncharacterized protein</fullName>
    </submittedName>
</protein>
<keyword evidence="3" id="KW-1185">Reference proteome</keyword>
<feature type="region of interest" description="Disordered" evidence="1">
    <location>
        <begin position="1"/>
        <end position="36"/>
    </location>
</feature>